<gene>
    <name evidence="1" type="ORF">SO694_00050129</name>
</gene>
<dbReference type="EMBL" id="JBBJCI010000203">
    <property type="protein sequence ID" value="KAK7241292.1"/>
    <property type="molecule type" value="Genomic_DNA"/>
</dbReference>
<dbReference type="InterPro" id="IPR018510">
    <property type="entry name" value="DAP_epimerase_AS"/>
</dbReference>
<keyword evidence="2" id="KW-1185">Reference proteome</keyword>
<name>A0ABR1FYG5_AURAN</name>
<dbReference type="HAMAP" id="MF_00197">
    <property type="entry name" value="DAP_epimerase"/>
    <property type="match status" value="1"/>
</dbReference>
<dbReference type="GO" id="GO:0009089">
    <property type="term" value="P:lysine biosynthetic process via diaminopimelate"/>
    <property type="evidence" value="ECO:0007669"/>
    <property type="project" value="UniProtKB-UniPathway"/>
</dbReference>
<dbReference type="PROSITE" id="PS01326">
    <property type="entry name" value="DAP_EPIMERASE"/>
    <property type="match status" value="1"/>
</dbReference>
<protein>
    <submittedName>
        <fullName evidence="1">Diaminopimelate epimerase</fullName>
    </submittedName>
</protein>
<comment type="caution">
    <text evidence="1">The sequence shown here is derived from an EMBL/GenBank/DDBJ whole genome shotgun (WGS) entry which is preliminary data.</text>
</comment>
<dbReference type="SUPFAM" id="SSF54506">
    <property type="entry name" value="Diaminopimelate epimerase-like"/>
    <property type="match status" value="2"/>
</dbReference>
<dbReference type="PANTHER" id="PTHR31689">
    <property type="entry name" value="DIAMINOPIMELATE EPIMERASE, CHLOROPLASTIC"/>
    <property type="match status" value="1"/>
</dbReference>
<dbReference type="GO" id="GO:0008837">
    <property type="term" value="F:diaminopimelate epimerase activity"/>
    <property type="evidence" value="ECO:0007669"/>
    <property type="project" value="UniProtKB-EC"/>
</dbReference>
<dbReference type="GO" id="GO:0005829">
    <property type="term" value="C:cytosol"/>
    <property type="evidence" value="ECO:0007669"/>
    <property type="project" value="TreeGrafter"/>
</dbReference>
<reference evidence="1 2" key="1">
    <citation type="submission" date="2024-03" db="EMBL/GenBank/DDBJ databases">
        <title>Aureococcus anophagefferens CCMP1851 and Kratosvirus quantuckense: Draft genome of a second virus-susceptible host strain in the model system.</title>
        <authorList>
            <person name="Chase E."/>
            <person name="Truchon A.R."/>
            <person name="Schepens W."/>
            <person name="Wilhelm S.W."/>
        </authorList>
    </citation>
    <scope>NUCLEOTIDE SEQUENCE [LARGE SCALE GENOMIC DNA]</scope>
    <source>
        <strain evidence="1 2">CCMP1851</strain>
    </source>
</reference>
<dbReference type="Proteomes" id="UP001363151">
    <property type="component" value="Unassembled WGS sequence"/>
</dbReference>
<accession>A0ABR1FYG5</accession>
<dbReference type="PANTHER" id="PTHR31689:SF0">
    <property type="entry name" value="DIAMINOPIMELATE EPIMERASE"/>
    <property type="match status" value="1"/>
</dbReference>
<dbReference type="Gene3D" id="3.10.310.10">
    <property type="entry name" value="Diaminopimelate Epimerase, Chain A, domain 1"/>
    <property type="match status" value="2"/>
</dbReference>
<dbReference type="Pfam" id="PF01678">
    <property type="entry name" value="DAP_epimerase"/>
    <property type="match status" value="2"/>
</dbReference>
<dbReference type="NCBIfam" id="TIGR00652">
    <property type="entry name" value="DapF"/>
    <property type="match status" value="1"/>
</dbReference>
<evidence type="ECO:0000313" key="2">
    <source>
        <dbReference type="Proteomes" id="UP001363151"/>
    </source>
</evidence>
<dbReference type="InterPro" id="IPR001653">
    <property type="entry name" value="DAP_epimerase_DapF"/>
</dbReference>
<organism evidence="1 2">
    <name type="scientific">Aureococcus anophagefferens</name>
    <name type="common">Harmful bloom alga</name>
    <dbReference type="NCBI Taxonomy" id="44056"/>
    <lineage>
        <taxon>Eukaryota</taxon>
        <taxon>Sar</taxon>
        <taxon>Stramenopiles</taxon>
        <taxon>Ochrophyta</taxon>
        <taxon>Pelagophyceae</taxon>
        <taxon>Pelagomonadales</taxon>
        <taxon>Pelagomonadaceae</taxon>
        <taxon>Aureococcus</taxon>
    </lineage>
</organism>
<proteinExistence type="inferred from homology"/>
<dbReference type="KEGG" id="aaf:AURANDRAFT_24874"/>
<evidence type="ECO:0000313" key="1">
    <source>
        <dbReference type="EMBL" id="KAK7241292.1"/>
    </source>
</evidence>
<sequence length="311" mass="31950">MPSALASLAALAALAARCAALRPALAFSKYQGLGNDFLLVDNRDSATPKASPAEAAALCDRNFGVGADGVIFVMPGENGADFKMTIYNSDSSEPEMCGNGIRCLARYLGELGCEGAKDGDDEVFTIATGAGPIVPVVRGDGLITVDMGEPELAGPKVPCALAPTDGDRVVDAALEAGGATYAVTAVSMGNPHSVAFVDDAKAVDLGVTGKAVELNTDAFPEKVNAEFVDVVDRSHVNMVVWERGCGVTLACGTGACAVGVAGVLTGRTDRTCEVMLPGGPLEIEWRESDNKVYMTGPAEFVFSGSAPLPEQ</sequence>